<dbReference type="EMBL" id="CAICTM010001463">
    <property type="protein sequence ID" value="CAB9523862.1"/>
    <property type="molecule type" value="Genomic_DNA"/>
</dbReference>
<keyword evidence="2" id="KW-0472">Membrane</keyword>
<keyword evidence="4" id="KW-1185">Reference proteome</keyword>
<comment type="caution">
    <text evidence="3">The sequence shown here is derived from an EMBL/GenBank/DDBJ whole genome shotgun (WGS) entry which is preliminary data.</text>
</comment>
<protein>
    <submittedName>
        <fullName evidence="3">Uncharacterized protein</fullName>
    </submittedName>
</protein>
<feature type="compositionally biased region" description="Basic and acidic residues" evidence="1">
    <location>
        <begin position="389"/>
        <end position="404"/>
    </location>
</feature>
<organism evidence="3 4">
    <name type="scientific">Seminavis robusta</name>
    <dbReference type="NCBI Taxonomy" id="568900"/>
    <lineage>
        <taxon>Eukaryota</taxon>
        <taxon>Sar</taxon>
        <taxon>Stramenopiles</taxon>
        <taxon>Ochrophyta</taxon>
        <taxon>Bacillariophyta</taxon>
        <taxon>Bacillariophyceae</taxon>
        <taxon>Bacillariophycidae</taxon>
        <taxon>Naviculales</taxon>
        <taxon>Naviculaceae</taxon>
        <taxon>Seminavis</taxon>
    </lineage>
</organism>
<feature type="transmembrane region" description="Helical" evidence="2">
    <location>
        <begin position="73"/>
        <end position="91"/>
    </location>
</feature>
<feature type="transmembrane region" description="Helical" evidence="2">
    <location>
        <begin position="201"/>
        <end position="223"/>
    </location>
</feature>
<gene>
    <name evidence="3" type="ORF">SEMRO_1465_G274940.1</name>
</gene>
<feature type="compositionally biased region" description="Acidic residues" evidence="1">
    <location>
        <begin position="356"/>
        <end position="388"/>
    </location>
</feature>
<sequence length="404" mass="46212">MNNGDTTKPRRWLVDRCDGNEQVMDPDSRPCCPIFYAPLLLKFFPDYLEQNRVMECLGKTGLFSPKNVTARKVVMIIALLSTLIGWAFLIVSDFSISTQYKYIEMAAFNYASISVNVNDNSTLVTNATRISLGLRAAALATSSYEDYVDREEDQRVIGFDEFCGNQHEKETLRDKTVSSLASRIVFANPDNCHQCADASQAMVSSILMSTITYFFTFTTDILRIWPNYDVNCQKVFGAFFAIFSTVMGLRTWFIYRNQCFASFASGWECYDATFERVECGDEYTYDSGKFFFHNPSVAYSVYTNWMIGPGLICLGVATFAKVMDLLCNFVIPTPSITRNRDEQWEYERLVQKQEEAQEVEQEEEVEEHEEAEQEEQKEEVEAEADDEQGNEREHDDGGEAKQDV</sequence>
<accession>A0A9N8EMI0</accession>
<feature type="region of interest" description="Disordered" evidence="1">
    <location>
        <begin position="353"/>
        <end position="404"/>
    </location>
</feature>
<evidence type="ECO:0000256" key="1">
    <source>
        <dbReference type="SAM" id="MobiDB-lite"/>
    </source>
</evidence>
<dbReference type="Proteomes" id="UP001153069">
    <property type="component" value="Unassembled WGS sequence"/>
</dbReference>
<keyword evidence="2" id="KW-0812">Transmembrane</keyword>
<feature type="transmembrane region" description="Helical" evidence="2">
    <location>
        <begin position="235"/>
        <end position="255"/>
    </location>
</feature>
<name>A0A9N8EMI0_9STRA</name>
<evidence type="ECO:0000256" key="2">
    <source>
        <dbReference type="SAM" id="Phobius"/>
    </source>
</evidence>
<dbReference type="OrthoDB" id="47376at2759"/>
<evidence type="ECO:0000313" key="4">
    <source>
        <dbReference type="Proteomes" id="UP001153069"/>
    </source>
</evidence>
<dbReference type="AlphaFoldDB" id="A0A9N8EMI0"/>
<evidence type="ECO:0000313" key="3">
    <source>
        <dbReference type="EMBL" id="CAB9523862.1"/>
    </source>
</evidence>
<proteinExistence type="predicted"/>
<keyword evidence="2" id="KW-1133">Transmembrane helix</keyword>
<reference evidence="3" key="1">
    <citation type="submission" date="2020-06" db="EMBL/GenBank/DDBJ databases">
        <authorList>
            <consortium name="Plant Systems Biology data submission"/>
        </authorList>
    </citation>
    <scope>NUCLEOTIDE SEQUENCE</scope>
    <source>
        <strain evidence="3">D6</strain>
    </source>
</reference>